<dbReference type="Pfam" id="PF03619">
    <property type="entry name" value="Solute_trans_a"/>
    <property type="match status" value="1"/>
</dbReference>
<dbReference type="EMBL" id="UFQT01000095">
    <property type="protein sequence ID" value="SSX19710.1"/>
    <property type="molecule type" value="Genomic_DNA"/>
</dbReference>
<dbReference type="AlphaFoldDB" id="A0A336LP72"/>
<keyword evidence="3 5" id="KW-1133">Transmembrane helix</keyword>
<feature type="transmembrane region" description="Helical" evidence="5">
    <location>
        <begin position="168"/>
        <end position="187"/>
    </location>
</feature>
<dbReference type="OMA" id="CLPMVIP"/>
<feature type="transmembrane region" description="Helical" evidence="5">
    <location>
        <begin position="237"/>
        <end position="254"/>
    </location>
</feature>
<accession>A0A336LP72</accession>
<keyword evidence="2 5" id="KW-0812">Transmembrane</keyword>
<feature type="transmembrane region" description="Helical" evidence="5">
    <location>
        <begin position="274"/>
        <end position="293"/>
    </location>
</feature>
<sequence>MEENLTVLEEFKRESCEIYNLGFNENLKRLHHDHLPVFVTIILLNILSILMFLKKLVWILKNTPKAYITKTVFLCGIYLVCNLMTLSIVVVPRSYFFCDSVIHITFVLCAYQMFNLFLRYVDGESNLIEFHSERPKKFNFSTPPCCCLLSLCFSKISITKRRISITRILILQLTISHILLYIALNIIKINDEETFNRIFIYTIPLIVGPILIGVWGLNIMLRLFVDAASDYRLKEKYFALQLVLIFCKLQPALFESINQIFFNDFYCQQVHPPSVYVSFVISIQMFLLGIWAFKLYKCPLRI</sequence>
<keyword evidence="4 5" id="KW-0472">Membrane</keyword>
<feature type="transmembrane region" description="Helical" evidence="5">
    <location>
        <begin position="199"/>
        <end position="225"/>
    </location>
</feature>
<gene>
    <name evidence="6" type="primary">CSON015300</name>
</gene>
<protein>
    <submittedName>
        <fullName evidence="6">CSON015300 protein</fullName>
    </submittedName>
</protein>
<organism evidence="6">
    <name type="scientific">Culicoides sonorensis</name>
    <name type="common">Biting midge</name>
    <dbReference type="NCBI Taxonomy" id="179676"/>
    <lineage>
        <taxon>Eukaryota</taxon>
        <taxon>Metazoa</taxon>
        <taxon>Ecdysozoa</taxon>
        <taxon>Arthropoda</taxon>
        <taxon>Hexapoda</taxon>
        <taxon>Insecta</taxon>
        <taxon>Pterygota</taxon>
        <taxon>Neoptera</taxon>
        <taxon>Endopterygota</taxon>
        <taxon>Diptera</taxon>
        <taxon>Nematocera</taxon>
        <taxon>Chironomoidea</taxon>
        <taxon>Ceratopogonidae</taxon>
        <taxon>Ceratopogoninae</taxon>
        <taxon>Culicoides</taxon>
        <taxon>Monoculicoides</taxon>
    </lineage>
</organism>
<dbReference type="GO" id="GO:0016020">
    <property type="term" value="C:membrane"/>
    <property type="evidence" value="ECO:0007669"/>
    <property type="project" value="UniProtKB-SubCell"/>
</dbReference>
<name>A0A336LP72_CULSO</name>
<feature type="transmembrane region" description="Helical" evidence="5">
    <location>
        <begin position="101"/>
        <end position="121"/>
    </location>
</feature>
<evidence type="ECO:0000256" key="2">
    <source>
        <dbReference type="ARBA" id="ARBA00022692"/>
    </source>
</evidence>
<comment type="subcellular location">
    <subcellularLocation>
        <location evidence="1">Membrane</location>
        <topology evidence="1">Multi-pass membrane protein</topology>
    </subcellularLocation>
</comment>
<feature type="transmembrane region" description="Helical" evidence="5">
    <location>
        <begin position="73"/>
        <end position="95"/>
    </location>
</feature>
<reference evidence="6" key="1">
    <citation type="submission" date="2018-07" db="EMBL/GenBank/DDBJ databases">
        <authorList>
            <person name="Quirk P.G."/>
            <person name="Krulwich T.A."/>
        </authorList>
    </citation>
    <scope>NUCLEOTIDE SEQUENCE</scope>
</reference>
<evidence type="ECO:0000256" key="4">
    <source>
        <dbReference type="ARBA" id="ARBA00023136"/>
    </source>
</evidence>
<evidence type="ECO:0000256" key="3">
    <source>
        <dbReference type="ARBA" id="ARBA00022989"/>
    </source>
</evidence>
<dbReference type="VEuPathDB" id="VectorBase:CSON015300"/>
<evidence type="ECO:0000256" key="1">
    <source>
        <dbReference type="ARBA" id="ARBA00004141"/>
    </source>
</evidence>
<proteinExistence type="predicted"/>
<evidence type="ECO:0000313" key="6">
    <source>
        <dbReference type="EMBL" id="SSX19710.1"/>
    </source>
</evidence>
<dbReference type="InterPro" id="IPR005178">
    <property type="entry name" value="Ostalpha/TMEM184C"/>
</dbReference>
<feature type="transmembrane region" description="Helical" evidence="5">
    <location>
        <begin position="35"/>
        <end position="53"/>
    </location>
</feature>
<evidence type="ECO:0000256" key="5">
    <source>
        <dbReference type="SAM" id="Phobius"/>
    </source>
</evidence>
<dbReference type="PANTHER" id="PTHR23423">
    <property type="entry name" value="ORGANIC SOLUTE TRANSPORTER-RELATED"/>
    <property type="match status" value="1"/>
</dbReference>
<dbReference type="SMART" id="SM01417">
    <property type="entry name" value="Solute_trans_a"/>
    <property type="match status" value="1"/>
</dbReference>